<dbReference type="AlphaFoldDB" id="S3D5S5"/>
<dbReference type="Pfam" id="PF26639">
    <property type="entry name" value="Het-6_barrel"/>
    <property type="match status" value="1"/>
</dbReference>
<evidence type="ECO:0000313" key="2">
    <source>
        <dbReference type="Proteomes" id="UP000016922"/>
    </source>
</evidence>
<keyword evidence="2" id="KW-1185">Reference proteome</keyword>
<sequence>MVRQTGRTSDDSVHRFWYEDFWALYFPNLVECHNEGLPEDNPEVQVSGANRRDWKLSMLYAITLRKLFISDEGWLGLAPMNSVPGDRIALLEGGRVPFILRPTGNENQFEMVGDAYVHGIMDGEAWDEGKDLIDIVLV</sequence>
<dbReference type="GeneID" id="19465848"/>
<dbReference type="STRING" id="1116229.S3D5S5"/>
<name>S3D5S5_GLAL2</name>
<dbReference type="PANTHER" id="PTHR24148:SF64">
    <property type="entry name" value="HETEROKARYON INCOMPATIBILITY DOMAIN-CONTAINING PROTEIN"/>
    <property type="match status" value="1"/>
</dbReference>
<organism evidence="1 2">
    <name type="scientific">Glarea lozoyensis (strain ATCC 20868 / MF5171)</name>
    <dbReference type="NCBI Taxonomy" id="1116229"/>
    <lineage>
        <taxon>Eukaryota</taxon>
        <taxon>Fungi</taxon>
        <taxon>Dikarya</taxon>
        <taxon>Ascomycota</taxon>
        <taxon>Pezizomycotina</taxon>
        <taxon>Leotiomycetes</taxon>
        <taxon>Helotiales</taxon>
        <taxon>Helotiaceae</taxon>
        <taxon>Glarea</taxon>
    </lineage>
</organism>
<dbReference type="RefSeq" id="XP_008078934.1">
    <property type="nucleotide sequence ID" value="XM_008080743.1"/>
</dbReference>
<dbReference type="PANTHER" id="PTHR24148">
    <property type="entry name" value="ANKYRIN REPEAT DOMAIN-CONTAINING PROTEIN 39 HOMOLOG-RELATED"/>
    <property type="match status" value="1"/>
</dbReference>
<dbReference type="InterPro" id="IPR052895">
    <property type="entry name" value="HetReg/Transcr_Mod"/>
</dbReference>
<dbReference type="EMBL" id="KE145357">
    <property type="protein sequence ID" value="EPE33782.1"/>
    <property type="molecule type" value="Genomic_DNA"/>
</dbReference>
<reference evidence="1 2" key="1">
    <citation type="journal article" date="2013" name="BMC Genomics">
        <title>Genomics-driven discovery of the pneumocandin biosynthetic gene cluster in the fungus Glarea lozoyensis.</title>
        <authorList>
            <person name="Chen L."/>
            <person name="Yue Q."/>
            <person name="Zhang X."/>
            <person name="Xiang M."/>
            <person name="Wang C."/>
            <person name="Li S."/>
            <person name="Che Y."/>
            <person name="Ortiz-Lopez F.J."/>
            <person name="Bills G.F."/>
            <person name="Liu X."/>
            <person name="An Z."/>
        </authorList>
    </citation>
    <scope>NUCLEOTIDE SEQUENCE [LARGE SCALE GENOMIC DNA]</scope>
    <source>
        <strain evidence="2">ATCC 20868 / MF5171</strain>
    </source>
</reference>
<evidence type="ECO:0000313" key="1">
    <source>
        <dbReference type="EMBL" id="EPE33782.1"/>
    </source>
</evidence>
<dbReference type="OrthoDB" id="2157530at2759"/>
<protein>
    <recommendedName>
        <fullName evidence="3">Heterokaryon incompatibility protein 6, OR allele</fullName>
    </recommendedName>
</protein>
<proteinExistence type="predicted"/>
<dbReference type="KEGG" id="glz:GLAREA_06795"/>
<gene>
    <name evidence="1" type="ORF">GLAREA_06795</name>
</gene>
<dbReference type="Proteomes" id="UP000016922">
    <property type="component" value="Unassembled WGS sequence"/>
</dbReference>
<accession>S3D5S5</accession>
<evidence type="ECO:0008006" key="3">
    <source>
        <dbReference type="Google" id="ProtNLM"/>
    </source>
</evidence>
<dbReference type="HOGENOM" id="CLU_1855448_0_0_1"/>